<feature type="signal peptide" evidence="1">
    <location>
        <begin position="1"/>
        <end position="19"/>
    </location>
</feature>
<name>A0A0K0FCJ0_STRVS</name>
<dbReference type="AlphaFoldDB" id="A0A0K0FCJ0"/>
<evidence type="ECO:0000313" key="2">
    <source>
        <dbReference type="Proteomes" id="UP000035680"/>
    </source>
</evidence>
<accession>A0A0K0FCJ0</accession>
<keyword evidence="1" id="KW-0732">Signal</keyword>
<keyword evidence="2" id="KW-1185">Reference proteome</keyword>
<dbReference type="WBParaSite" id="SVE_0655500.1">
    <property type="protein sequence ID" value="SVE_0655500.1"/>
    <property type="gene ID" value="SVE_0655500"/>
</dbReference>
<sequence>MSIFKTFIIFLSFVYEIIGGSLHPRIISLGIKGRLECRLRHIRDPILIISKYRYSMRNTKYIVKRNVKCKNEFVLPRFKVCTNTRNLYLKIIHTCTSTGAPKISVKLFRWKLYNRHLRFQGYYNLGKIELSG</sequence>
<reference evidence="2" key="1">
    <citation type="submission" date="2014-07" db="EMBL/GenBank/DDBJ databases">
        <authorList>
            <person name="Martin A.A"/>
            <person name="De Silva N."/>
        </authorList>
    </citation>
    <scope>NUCLEOTIDE SEQUENCE</scope>
</reference>
<protein>
    <submittedName>
        <fullName evidence="3">Chemokine vCXCL1</fullName>
    </submittedName>
</protein>
<evidence type="ECO:0000256" key="1">
    <source>
        <dbReference type="SAM" id="SignalP"/>
    </source>
</evidence>
<organism evidence="2 3">
    <name type="scientific">Strongyloides venezuelensis</name>
    <name type="common">Threadworm</name>
    <dbReference type="NCBI Taxonomy" id="75913"/>
    <lineage>
        <taxon>Eukaryota</taxon>
        <taxon>Metazoa</taxon>
        <taxon>Ecdysozoa</taxon>
        <taxon>Nematoda</taxon>
        <taxon>Chromadorea</taxon>
        <taxon>Rhabditida</taxon>
        <taxon>Tylenchina</taxon>
        <taxon>Panagrolaimomorpha</taxon>
        <taxon>Strongyloidoidea</taxon>
        <taxon>Strongyloididae</taxon>
        <taxon>Strongyloides</taxon>
    </lineage>
</organism>
<evidence type="ECO:0000313" key="3">
    <source>
        <dbReference type="WBParaSite" id="SVE_0655500.1"/>
    </source>
</evidence>
<dbReference type="Proteomes" id="UP000035680">
    <property type="component" value="Unassembled WGS sequence"/>
</dbReference>
<reference evidence="3" key="2">
    <citation type="submission" date="2015-08" db="UniProtKB">
        <authorList>
            <consortium name="WormBaseParasite"/>
        </authorList>
    </citation>
    <scope>IDENTIFICATION</scope>
</reference>
<proteinExistence type="predicted"/>
<feature type="chain" id="PRO_5005329685" evidence="1">
    <location>
        <begin position="20"/>
        <end position="132"/>
    </location>
</feature>